<feature type="domain" description="Dihydroprymidine dehydrogenase" evidence="6">
    <location>
        <begin position="25"/>
        <end position="126"/>
    </location>
</feature>
<dbReference type="EMBL" id="JAUSRA010000001">
    <property type="protein sequence ID" value="MDP9792030.1"/>
    <property type="molecule type" value="Genomic_DNA"/>
</dbReference>
<comment type="caution">
    <text evidence="7">The sequence shown here is derived from an EMBL/GenBank/DDBJ whole genome shotgun (WGS) entry which is preliminary data.</text>
</comment>
<dbReference type="EC" id="1.4.1.13" evidence="7"/>
<dbReference type="Pfam" id="PF07992">
    <property type="entry name" value="Pyr_redox_2"/>
    <property type="match status" value="1"/>
</dbReference>
<gene>
    <name evidence="7" type="ORF">J2S43_000542</name>
</gene>
<keyword evidence="3" id="KW-0314">Glutamate biosynthesis</keyword>
<dbReference type="Proteomes" id="UP001240984">
    <property type="component" value="Unassembled WGS sequence"/>
</dbReference>
<keyword evidence="8" id="KW-1185">Reference proteome</keyword>
<dbReference type="InterPro" id="IPR036188">
    <property type="entry name" value="FAD/NAD-bd_sf"/>
</dbReference>
<proteinExistence type="predicted"/>
<protein>
    <submittedName>
        <fullName evidence="7">Glutamate synthase (NADPH/NADH) small chain</fullName>
        <ecNumber evidence="7">1.4.1.13</ecNumber>
        <ecNumber evidence="7">1.4.1.14</ecNumber>
    </submittedName>
</protein>
<dbReference type="EC" id="1.4.1.14" evidence="7"/>
<evidence type="ECO:0000259" key="6">
    <source>
        <dbReference type="Pfam" id="PF14691"/>
    </source>
</evidence>
<dbReference type="InterPro" id="IPR051394">
    <property type="entry name" value="Glutamate_Synthase"/>
</dbReference>
<dbReference type="Gene3D" id="1.10.1060.10">
    <property type="entry name" value="Alpha-helical ferredoxin"/>
    <property type="match status" value="1"/>
</dbReference>
<evidence type="ECO:0000313" key="7">
    <source>
        <dbReference type="EMBL" id="MDP9792030.1"/>
    </source>
</evidence>
<reference evidence="7 8" key="1">
    <citation type="submission" date="2023-07" db="EMBL/GenBank/DDBJ databases">
        <title>Sequencing the genomes of 1000 actinobacteria strains.</title>
        <authorList>
            <person name="Klenk H.-P."/>
        </authorList>
    </citation>
    <scope>NUCLEOTIDE SEQUENCE [LARGE SCALE GENOMIC DNA]</scope>
    <source>
        <strain evidence="7 8">DSM 44710</strain>
    </source>
</reference>
<comment type="pathway">
    <text evidence="4">Amino-acid biosynthesis.</text>
</comment>
<evidence type="ECO:0000256" key="1">
    <source>
        <dbReference type="ARBA" id="ARBA00022605"/>
    </source>
</evidence>
<evidence type="ECO:0000256" key="4">
    <source>
        <dbReference type="ARBA" id="ARBA00029440"/>
    </source>
</evidence>
<keyword evidence="1" id="KW-0028">Amino-acid biosynthesis</keyword>
<name>A0ABT9MKT8_9ACTN</name>
<dbReference type="GO" id="GO:0016040">
    <property type="term" value="F:glutamate synthase (NADH) activity"/>
    <property type="evidence" value="ECO:0007669"/>
    <property type="project" value="UniProtKB-EC"/>
</dbReference>
<dbReference type="SUPFAM" id="SSF46548">
    <property type="entry name" value="alpha-helical ferredoxin"/>
    <property type="match status" value="1"/>
</dbReference>
<dbReference type="NCBIfam" id="TIGR01317">
    <property type="entry name" value="GOGAT_sm_gam"/>
    <property type="match status" value="1"/>
</dbReference>
<accession>A0ABT9MKT8</accession>
<sequence length="490" mass="52379">MPDPNGFLRYGRELPARRPVPVRLMDYREVYPEAGDRLIQEQATRCMDCGIPFCHEGCPLGNRIPDWNDLVRTGNWASAIESLHATNNFPEFTGRLCPAPCEGACVLGIADDPVTIKQVEVEIINRAFALGYVTPQVPVAKSGKRVAVVGSGPAGLAAAQQLARAGHDVTVLERDDRIGGLLRYGIPDFKLEKSHIDRRMAQMEAEGVVFRTGVNVGVDLSAADVKRDYDAVVLAAGALTGRDTPETPGRDLRGVHLAMEHLVPANRVVAGLQETAPIDAAGKSVVIIGGGDTAADCLGVAHRQGAAAVYQLDIYPEPPATRAGIRDPWPTWPYVLRNYPAHEEGGVREFAVAVQEFVDDGTGQVKGVRIAEVEVTKVDGRRILTIKPGSERELPADLVLLAIGFEGTERQPLLEQFGIERNRRGAIDANDGWQTAADGVFVAGDMHRGASLIVWAIAEGRAAAAAVHSYLGAPGELPAPVGSTANSLSV</sequence>
<dbReference type="Gene3D" id="3.50.50.60">
    <property type="entry name" value="FAD/NAD(P)-binding domain"/>
    <property type="match status" value="2"/>
</dbReference>
<evidence type="ECO:0000259" key="5">
    <source>
        <dbReference type="Pfam" id="PF07992"/>
    </source>
</evidence>
<dbReference type="PRINTS" id="PR00419">
    <property type="entry name" value="ADXRDTASE"/>
</dbReference>
<organism evidence="7 8">
    <name type="scientific">Catenuloplanes nepalensis</name>
    <dbReference type="NCBI Taxonomy" id="587533"/>
    <lineage>
        <taxon>Bacteria</taxon>
        <taxon>Bacillati</taxon>
        <taxon>Actinomycetota</taxon>
        <taxon>Actinomycetes</taxon>
        <taxon>Micromonosporales</taxon>
        <taxon>Micromonosporaceae</taxon>
        <taxon>Catenuloplanes</taxon>
    </lineage>
</organism>
<feature type="domain" description="FAD/NAD(P)-binding" evidence="5">
    <location>
        <begin position="145"/>
        <end position="460"/>
    </location>
</feature>
<dbReference type="GO" id="GO:0004355">
    <property type="term" value="F:glutamate synthase (NADPH) activity"/>
    <property type="evidence" value="ECO:0007669"/>
    <property type="project" value="UniProtKB-EC"/>
</dbReference>
<dbReference type="SUPFAM" id="SSF51971">
    <property type="entry name" value="Nucleotide-binding domain"/>
    <property type="match status" value="2"/>
</dbReference>
<dbReference type="PANTHER" id="PTHR43100">
    <property type="entry name" value="GLUTAMATE SYNTHASE [NADPH] SMALL CHAIN"/>
    <property type="match status" value="1"/>
</dbReference>
<dbReference type="RefSeq" id="WP_306826951.1">
    <property type="nucleotide sequence ID" value="NZ_JAUSRA010000001.1"/>
</dbReference>
<evidence type="ECO:0000313" key="8">
    <source>
        <dbReference type="Proteomes" id="UP001240984"/>
    </source>
</evidence>
<keyword evidence="2 7" id="KW-0560">Oxidoreductase</keyword>
<dbReference type="InterPro" id="IPR023753">
    <property type="entry name" value="FAD/NAD-binding_dom"/>
</dbReference>
<dbReference type="InterPro" id="IPR028261">
    <property type="entry name" value="DPD_II"/>
</dbReference>
<dbReference type="InterPro" id="IPR006005">
    <property type="entry name" value="Glut_synth_ssu1"/>
</dbReference>
<evidence type="ECO:0000256" key="3">
    <source>
        <dbReference type="ARBA" id="ARBA00023164"/>
    </source>
</evidence>
<dbReference type="PANTHER" id="PTHR43100:SF1">
    <property type="entry name" value="GLUTAMATE SYNTHASE [NADPH] SMALL CHAIN"/>
    <property type="match status" value="1"/>
</dbReference>
<dbReference type="InterPro" id="IPR009051">
    <property type="entry name" value="Helical_ferredxn"/>
</dbReference>
<dbReference type="Pfam" id="PF14691">
    <property type="entry name" value="Fer4_20"/>
    <property type="match status" value="1"/>
</dbReference>
<evidence type="ECO:0000256" key="2">
    <source>
        <dbReference type="ARBA" id="ARBA00023002"/>
    </source>
</evidence>